<proteinExistence type="predicted"/>
<protein>
    <submittedName>
        <fullName evidence="1">Uncharacterized protein</fullName>
    </submittedName>
</protein>
<accession>C0D0V0</accession>
<sequence>MKTGNLSVENPWQMTKIVNYDYGSPVMERQTCCLPQAEP</sequence>
<dbReference type="EMBL" id="ACCJ01000188">
    <property type="protein sequence ID" value="EEG55045.1"/>
    <property type="molecule type" value="Genomic_DNA"/>
</dbReference>
<evidence type="ECO:0000313" key="2">
    <source>
        <dbReference type="Proteomes" id="UP000004756"/>
    </source>
</evidence>
<reference evidence="1 2" key="1">
    <citation type="submission" date="2009-02" db="EMBL/GenBank/DDBJ databases">
        <title>Draft genome sequence of Clostridium asparagiforme (DSM 15981).</title>
        <authorList>
            <person name="Sudarsanam P."/>
            <person name="Ley R."/>
            <person name="Guruge J."/>
            <person name="Turnbaugh P.J."/>
            <person name="Mahowald M."/>
            <person name="Liep D."/>
            <person name="Gordon J."/>
        </authorList>
    </citation>
    <scope>NUCLEOTIDE SEQUENCE [LARGE SCALE GENOMIC DNA]</scope>
    <source>
        <strain evidence="1 2">DSM 15981</strain>
    </source>
</reference>
<dbReference type="AlphaFoldDB" id="C0D0V0"/>
<gene>
    <name evidence="1" type="ORF">CLOSTASPAR_02887</name>
</gene>
<dbReference type="Proteomes" id="UP000004756">
    <property type="component" value="Unassembled WGS sequence"/>
</dbReference>
<evidence type="ECO:0000313" key="1">
    <source>
        <dbReference type="EMBL" id="EEG55045.1"/>
    </source>
</evidence>
<name>C0D0V0_9FIRM</name>
<organism evidence="1 2">
    <name type="scientific">[Clostridium] asparagiforme DSM 15981</name>
    <dbReference type="NCBI Taxonomy" id="518636"/>
    <lineage>
        <taxon>Bacteria</taxon>
        <taxon>Bacillati</taxon>
        <taxon>Bacillota</taxon>
        <taxon>Clostridia</taxon>
        <taxon>Lachnospirales</taxon>
        <taxon>Lachnospiraceae</taxon>
        <taxon>Enterocloster</taxon>
    </lineage>
</organism>
<comment type="caution">
    <text evidence="1">The sequence shown here is derived from an EMBL/GenBank/DDBJ whole genome shotgun (WGS) entry which is preliminary data.</text>
</comment>
<keyword evidence="2" id="KW-1185">Reference proteome</keyword>
<dbReference type="HOGENOM" id="CLU_3307081_0_0_9"/>